<evidence type="ECO:0000313" key="4">
    <source>
        <dbReference type="Proteomes" id="UP000262969"/>
    </source>
</evidence>
<dbReference type="InterPro" id="IPR050090">
    <property type="entry name" value="Tyrosine_recombinase_XerCD"/>
</dbReference>
<reference evidence="3 4" key="1">
    <citation type="journal article" date="2018" name="Nat. Biotechnol.">
        <title>A standardized bacterial taxonomy based on genome phylogeny substantially revises the tree of life.</title>
        <authorList>
            <person name="Parks D.H."/>
            <person name="Chuvochina M."/>
            <person name="Waite D.W."/>
            <person name="Rinke C."/>
            <person name="Skarshewski A."/>
            <person name="Chaumeil P.A."/>
            <person name="Hugenholtz P."/>
        </authorList>
    </citation>
    <scope>NUCLEOTIDE SEQUENCE [LARGE SCALE GENOMIC DNA]</scope>
    <source>
        <strain evidence="3">UBA11728</strain>
    </source>
</reference>
<dbReference type="PROSITE" id="PS51898">
    <property type="entry name" value="TYR_RECOMBINASE"/>
    <property type="match status" value="1"/>
</dbReference>
<gene>
    <name evidence="3" type="ORF">DHW61_10745</name>
</gene>
<proteinExistence type="predicted"/>
<dbReference type="GO" id="GO:0015074">
    <property type="term" value="P:DNA integration"/>
    <property type="evidence" value="ECO:0007669"/>
    <property type="project" value="InterPro"/>
</dbReference>
<sequence>MNTVQPIRDIDIVFDIADYLKKENERNYVMFMFGIYSGLRISDILKFRVRDIRDIRNKTQIKEHFSLREMKTNKEKRFAVNPELKPILKDYIADKEDYMYLFLSTHGNNKPITRQQAYNILSDAGKHFGLEAIGTHTLRKTWGYHTYQQSGDPVTIMEILNHSNIEITLRYIGINQDNKDKVMTKLSFKR</sequence>
<dbReference type="AlphaFoldDB" id="A0A3D2X6W4"/>
<dbReference type="Pfam" id="PF00589">
    <property type="entry name" value="Phage_integrase"/>
    <property type="match status" value="1"/>
</dbReference>
<dbReference type="EMBL" id="DPVV01000358">
    <property type="protein sequence ID" value="HCL02869.1"/>
    <property type="molecule type" value="Genomic_DNA"/>
</dbReference>
<keyword evidence="1" id="KW-0233">DNA recombination</keyword>
<dbReference type="CDD" id="cd01192">
    <property type="entry name" value="INT_C_like_3"/>
    <property type="match status" value="1"/>
</dbReference>
<evidence type="ECO:0000259" key="2">
    <source>
        <dbReference type="PROSITE" id="PS51898"/>
    </source>
</evidence>
<dbReference type="InterPro" id="IPR011010">
    <property type="entry name" value="DNA_brk_join_enz"/>
</dbReference>
<dbReference type="Proteomes" id="UP000262969">
    <property type="component" value="Unassembled WGS sequence"/>
</dbReference>
<protein>
    <submittedName>
        <fullName evidence="3">Site-specific integrase</fullName>
    </submittedName>
</protein>
<evidence type="ECO:0000256" key="1">
    <source>
        <dbReference type="ARBA" id="ARBA00023172"/>
    </source>
</evidence>
<dbReference type="InterPro" id="IPR002104">
    <property type="entry name" value="Integrase_catalytic"/>
</dbReference>
<dbReference type="SUPFAM" id="SSF56349">
    <property type="entry name" value="DNA breaking-rejoining enzymes"/>
    <property type="match status" value="1"/>
</dbReference>
<dbReference type="PANTHER" id="PTHR30349">
    <property type="entry name" value="PHAGE INTEGRASE-RELATED"/>
    <property type="match status" value="1"/>
</dbReference>
<dbReference type="Gene3D" id="1.10.443.10">
    <property type="entry name" value="Intergrase catalytic core"/>
    <property type="match status" value="1"/>
</dbReference>
<dbReference type="GO" id="GO:0006310">
    <property type="term" value="P:DNA recombination"/>
    <property type="evidence" value="ECO:0007669"/>
    <property type="project" value="UniProtKB-KW"/>
</dbReference>
<dbReference type="PANTHER" id="PTHR30349:SF82">
    <property type="entry name" value="INTEGRASE_RECOMBINASE YOEC-RELATED"/>
    <property type="match status" value="1"/>
</dbReference>
<organism evidence="3 4">
    <name type="scientific">Lachnoclostridium phytofermentans</name>
    <dbReference type="NCBI Taxonomy" id="66219"/>
    <lineage>
        <taxon>Bacteria</taxon>
        <taxon>Bacillati</taxon>
        <taxon>Bacillota</taxon>
        <taxon>Clostridia</taxon>
        <taxon>Lachnospirales</taxon>
        <taxon>Lachnospiraceae</taxon>
    </lineage>
</organism>
<feature type="domain" description="Tyr recombinase" evidence="2">
    <location>
        <begin position="1"/>
        <end position="184"/>
    </location>
</feature>
<evidence type="ECO:0000313" key="3">
    <source>
        <dbReference type="EMBL" id="HCL02869.1"/>
    </source>
</evidence>
<accession>A0A3D2X6W4</accession>
<name>A0A3D2X6W4_9FIRM</name>
<comment type="caution">
    <text evidence="3">The sequence shown here is derived from an EMBL/GenBank/DDBJ whole genome shotgun (WGS) entry which is preliminary data.</text>
</comment>
<dbReference type="InterPro" id="IPR013762">
    <property type="entry name" value="Integrase-like_cat_sf"/>
</dbReference>
<dbReference type="GO" id="GO:0003677">
    <property type="term" value="F:DNA binding"/>
    <property type="evidence" value="ECO:0007669"/>
    <property type="project" value="InterPro"/>
</dbReference>